<evidence type="ECO:0000313" key="3">
    <source>
        <dbReference type="Proteomes" id="UP000246132"/>
    </source>
</evidence>
<feature type="transmembrane region" description="Helical" evidence="1">
    <location>
        <begin position="6"/>
        <end position="25"/>
    </location>
</feature>
<dbReference type="GO" id="GO:0005886">
    <property type="term" value="C:plasma membrane"/>
    <property type="evidence" value="ECO:0007669"/>
    <property type="project" value="TreeGrafter"/>
</dbReference>
<keyword evidence="1" id="KW-0472">Membrane</keyword>
<dbReference type="EMBL" id="QFWV02000001">
    <property type="protein sequence ID" value="RKF08475.1"/>
    <property type="molecule type" value="Genomic_DNA"/>
</dbReference>
<proteinExistence type="predicted"/>
<comment type="caution">
    <text evidence="2">The sequence shown here is derived from an EMBL/GenBank/DDBJ whole genome shotgun (WGS) entry which is preliminary data.</text>
</comment>
<accession>A0A3A8AF35</accession>
<gene>
    <name evidence="2" type="ORF">DEM25_000250</name>
</gene>
<dbReference type="Pfam" id="PF04657">
    <property type="entry name" value="DMT_YdcZ"/>
    <property type="match status" value="1"/>
</dbReference>
<keyword evidence="3" id="KW-1185">Reference proteome</keyword>
<sequence>MSLNYLLPIAVVVFGGMLLSTQGPINATLGRLAGDPVAAAAISFGVGFVILTAVTVARGAVPAGSALAAMPWWAWTGGLLGAYYVFAILWAVPKLGVLTVVSATVFGQLVAALALDAIGAFGVPVQPISLVRIAGVAMVFGGVLLSRL</sequence>
<dbReference type="AlphaFoldDB" id="A0A3A8AF35"/>
<reference evidence="2 3" key="1">
    <citation type="journal article" date="2018" name="Int. J. Syst. Bacteriol.">
        <title>Oceaniradius stylonemae gen. nov., sp. nov., isolated from a red alga, Stylonema cornu-cervi.</title>
        <authorList>
            <person name="Jeong S."/>
        </authorList>
    </citation>
    <scope>NUCLEOTIDE SEQUENCE [LARGE SCALE GENOMIC DNA]</scope>
    <source>
        <strain evidence="2 3">StC1</strain>
    </source>
</reference>
<dbReference type="PANTHER" id="PTHR34821">
    <property type="entry name" value="INNER MEMBRANE PROTEIN YDCZ"/>
    <property type="match status" value="1"/>
</dbReference>
<name>A0A3A8AF35_9HYPH</name>
<dbReference type="InterPro" id="IPR006750">
    <property type="entry name" value="YdcZ"/>
</dbReference>
<evidence type="ECO:0000256" key="1">
    <source>
        <dbReference type="SAM" id="Phobius"/>
    </source>
</evidence>
<dbReference type="OrthoDB" id="370053at2"/>
<feature type="transmembrane region" description="Helical" evidence="1">
    <location>
        <begin position="99"/>
        <end position="121"/>
    </location>
</feature>
<feature type="transmembrane region" description="Helical" evidence="1">
    <location>
        <begin position="72"/>
        <end position="92"/>
    </location>
</feature>
<keyword evidence="1" id="KW-0812">Transmembrane</keyword>
<dbReference type="PANTHER" id="PTHR34821:SF2">
    <property type="entry name" value="INNER MEMBRANE PROTEIN YDCZ"/>
    <property type="match status" value="1"/>
</dbReference>
<dbReference type="Proteomes" id="UP000246132">
    <property type="component" value="Unassembled WGS sequence"/>
</dbReference>
<organism evidence="2 3">
    <name type="scientific">Oceaniradius stylonematis</name>
    <dbReference type="NCBI Taxonomy" id="2184161"/>
    <lineage>
        <taxon>Bacteria</taxon>
        <taxon>Pseudomonadati</taxon>
        <taxon>Pseudomonadota</taxon>
        <taxon>Alphaproteobacteria</taxon>
        <taxon>Hyphomicrobiales</taxon>
        <taxon>Ahrensiaceae</taxon>
        <taxon>Oceaniradius</taxon>
    </lineage>
</organism>
<dbReference type="RefSeq" id="WP_109768734.1">
    <property type="nucleotide sequence ID" value="NZ_QFWV02000001.1"/>
</dbReference>
<feature type="transmembrane region" description="Helical" evidence="1">
    <location>
        <begin position="37"/>
        <end position="60"/>
    </location>
</feature>
<feature type="transmembrane region" description="Helical" evidence="1">
    <location>
        <begin position="127"/>
        <end position="145"/>
    </location>
</feature>
<evidence type="ECO:0000313" key="2">
    <source>
        <dbReference type="EMBL" id="RKF08475.1"/>
    </source>
</evidence>
<protein>
    <submittedName>
        <fullName evidence="2">DMT family transporter</fullName>
    </submittedName>
</protein>
<keyword evidence="1" id="KW-1133">Transmembrane helix</keyword>